<keyword evidence="13" id="KW-0564">Palmitate</keyword>
<dbReference type="InterPro" id="IPR034227">
    <property type="entry name" value="CuRO_UO_II"/>
</dbReference>
<keyword evidence="4 15" id="KW-0813">Transport</keyword>
<feature type="domain" description="Cytochrome oxidase subunit II transmembrane region profile" evidence="18">
    <location>
        <begin position="18"/>
        <end position="115"/>
    </location>
</feature>
<evidence type="ECO:0000256" key="1">
    <source>
        <dbReference type="ARBA" id="ARBA00004418"/>
    </source>
</evidence>
<keyword evidence="11 15" id="KW-0560">Oxidoreductase</keyword>
<evidence type="ECO:0000256" key="12">
    <source>
        <dbReference type="ARBA" id="ARBA00023136"/>
    </source>
</evidence>
<feature type="transmembrane region" description="Helical" evidence="16">
    <location>
        <begin position="84"/>
        <end position="106"/>
    </location>
</feature>
<keyword evidence="6 15" id="KW-0679">Respiratory chain</keyword>
<dbReference type="PANTHER" id="PTHR22888:SF18">
    <property type="entry name" value="CYTOCHROME BO(3) UBIQUINOL OXIDASE SUBUNIT 2"/>
    <property type="match status" value="1"/>
</dbReference>
<reference evidence="19 20" key="1">
    <citation type="submission" date="2020-07" db="EMBL/GenBank/DDBJ databases">
        <title>Pusillimonas sp. nov., isolated from poultry manure in Taiwan.</title>
        <authorList>
            <person name="Lin S.-Y."/>
            <person name="Tang Y.-S."/>
            <person name="Young C.-C."/>
        </authorList>
    </citation>
    <scope>NUCLEOTIDE SEQUENCE [LARGE SCALE GENOMIC DNA]</scope>
    <source>
        <strain evidence="19 20">CC-YST705</strain>
    </source>
</reference>
<dbReference type="NCBIfam" id="TIGR01433">
    <property type="entry name" value="CyoA"/>
    <property type="match status" value="1"/>
</dbReference>
<dbReference type="InterPro" id="IPR010514">
    <property type="entry name" value="COX_ARM"/>
</dbReference>
<keyword evidence="5 15" id="KW-1003">Cell membrane</keyword>
<dbReference type="Pfam" id="PF00116">
    <property type="entry name" value="COX2"/>
    <property type="match status" value="1"/>
</dbReference>
<evidence type="ECO:0000313" key="19">
    <source>
        <dbReference type="EMBL" id="MCB5364694.1"/>
    </source>
</evidence>
<evidence type="ECO:0000256" key="3">
    <source>
        <dbReference type="ARBA" id="ARBA00007866"/>
    </source>
</evidence>
<comment type="caution">
    <text evidence="19">The sequence shown here is derived from an EMBL/GenBank/DDBJ whole genome shotgun (WGS) entry which is preliminary data.</text>
</comment>
<evidence type="ECO:0000259" key="17">
    <source>
        <dbReference type="PROSITE" id="PS50857"/>
    </source>
</evidence>
<gene>
    <name evidence="19" type="primary">cyoA</name>
    <name evidence="19" type="ORF">H0484_13135</name>
</gene>
<dbReference type="InterPro" id="IPR008972">
    <property type="entry name" value="Cupredoxin"/>
</dbReference>
<name>A0ABS8CF72_9BURK</name>
<evidence type="ECO:0000256" key="2">
    <source>
        <dbReference type="ARBA" id="ARBA00004651"/>
    </source>
</evidence>
<dbReference type="Pfam" id="PF06481">
    <property type="entry name" value="COX_ARM"/>
    <property type="match status" value="1"/>
</dbReference>
<dbReference type="Gene3D" id="2.60.40.420">
    <property type="entry name" value="Cupredoxins - blue copper proteins"/>
    <property type="match status" value="1"/>
</dbReference>
<keyword evidence="12 15" id="KW-0472">Membrane</keyword>
<keyword evidence="8" id="KW-0732">Signal</keyword>
<evidence type="ECO:0000256" key="4">
    <source>
        <dbReference type="ARBA" id="ARBA00022448"/>
    </source>
</evidence>
<dbReference type="RefSeq" id="WP_226955105.1">
    <property type="nucleotide sequence ID" value="NZ_JACDXW010000007.1"/>
</dbReference>
<accession>A0ABS8CF72</accession>
<dbReference type="PIRSF" id="PIRSF000292">
    <property type="entry name" value="Ubi_od_II"/>
    <property type="match status" value="1"/>
</dbReference>
<evidence type="ECO:0000256" key="5">
    <source>
        <dbReference type="ARBA" id="ARBA00022475"/>
    </source>
</evidence>
<keyword evidence="20" id="KW-1185">Reference proteome</keyword>
<evidence type="ECO:0000256" key="7">
    <source>
        <dbReference type="ARBA" id="ARBA00022692"/>
    </source>
</evidence>
<protein>
    <recommendedName>
        <fullName evidence="15">Ubiquinol oxidase subunit 2</fullName>
    </recommendedName>
</protein>
<dbReference type="InterPro" id="IPR011759">
    <property type="entry name" value="Cyt_c_oxidase_su2_TM_dom"/>
</dbReference>
<evidence type="ECO:0000256" key="6">
    <source>
        <dbReference type="ARBA" id="ARBA00022660"/>
    </source>
</evidence>
<keyword evidence="14" id="KW-0449">Lipoprotein</keyword>
<evidence type="ECO:0000256" key="16">
    <source>
        <dbReference type="SAM" id="Phobius"/>
    </source>
</evidence>
<evidence type="ECO:0000256" key="8">
    <source>
        <dbReference type="ARBA" id="ARBA00022729"/>
    </source>
</evidence>
<dbReference type="InterPro" id="IPR045187">
    <property type="entry name" value="CcO_II"/>
</dbReference>
<comment type="similarity">
    <text evidence="3 15">Belongs to the cytochrome c oxidase subunit 2 family.</text>
</comment>
<evidence type="ECO:0000256" key="9">
    <source>
        <dbReference type="ARBA" id="ARBA00022982"/>
    </source>
</evidence>
<keyword evidence="9 15" id="KW-0249">Electron transport</keyword>
<dbReference type="SUPFAM" id="SSF81464">
    <property type="entry name" value="Cytochrome c oxidase subunit II-like, transmembrane region"/>
    <property type="match status" value="1"/>
</dbReference>
<dbReference type="EMBL" id="JACDXW010000007">
    <property type="protein sequence ID" value="MCB5364694.1"/>
    <property type="molecule type" value="Genomic_DNA"/>
</dbReference>
<sequence length="356" mass="39774">MPRSKLIRLLSLFSLAALLTGCKAVVLSPSGDIAIQQRDLIYISVALMLIVIVPVMCLTVWFAWRYRASNTEAKYAPDWHHSTLIELVVWSVPLLIIIALGAITWVTTHKLDPYRPLDRISATEPLPADVKPLVVEVVSLDWKWLFLYPEYNIATVNELAAPVDRPIQFKLTSSTVMNSFYIPALAGQIYTMAGMQTQLHAVINEAGIYKGFSANYSGAGFSWMNFKFHGLSQPDFDQWVNRVRQSDLTLDRVTYLQLEAPSEREPIRYYASVSDGLYNAILNRCVEPNRMCMRDIMAVDAQGGLGLPGTVHLATLDTLTRSKLGLESAPERTYVSAICTIDDPAFASLQLMNAVR</sequence>
<organism evidence="19 20">
    <name type="scientific">Mesopusillimonas faecipullorum</name>
    <dbReference type="NCBI Taxonomy" id="2755040"/>
    <lineage>
        <taxon>Bacteria</taxon>
        <taxon>Pseudomonadati</taxon>
        <taxon>Pseudomonadota</taxon>
        <taxon>Betaproteobacteria</taxon>
        <taxon>Burkholderiales</taxon>
        <taxon>Alcaligenaceae</taxon>
        <taxon>Mesopusillimonas</taxon>
    </lineage>
</organism>
<evidence type="ECO:0000256" key="10">
    <source>
        <dbReference type="ARBA" id="ARBA00022989"/>
    </source>
</evidence>
<dbReference type="CDD" id="cd04212">
    <property type="entry name" value="CuRO_UO_II"/>
    <property type="match status" value="1"/>
</dbReference>
<evidence type="ECO:0000256" key="14">
    <source>
        <dbReference type="ARBA" id="ARBA00023288"/>
    </source>
</evidence>
<evidence type="ECO:0000256" key="11">
    <source>
        <dbReference type="ARBA" id="ARBA00023002"/>
    </source>
</evidence>
<keyword evidence="7 16" id="KW-0812">Transmembrane</keyword>
<proteinExistence type="inferred from homology"/>
<dbReference type="PROSITE" id="PS50999">
    <property type="entry name" value="COX2_TM"/>
    <property type="match status" value="1"/>
</dbReference>
<dbReference type="Proteomes" id="UP000776983">
    <property type="component" value="Unassembled WGS sequence"/>
</dbReference>
<evidence type="ECO:0000256" key="15">
    <source>
        <dbReference type="PIRNR" id="PIRNR000292"/>
    </source>
</evidence>
<dbReference type="InterPro" id="IPR006333">
    <property type="entry name" value="Cyt_o_ubiquinol_oxidase_su2"/>
</dbReference>
<dbReference type="PROSITE" id="PS50857">
    <property type="entry name" value="COX2_CUA"/>
    <property type="match status" value="1"/>
</dbReference>
<feature type="transmembrane region" description="Helical" evidence="16">
    <location>
        <begin position="40"/>
        <end position="64"/>
    </location>
</feature>
<dbReference type="Gene3D" id="1.10.287.90">
    <property type="match status" value="1"/>
</dbReference>
<feature type="domain" description="Cytochrome oxidase subunit II copper A binding" evidence="17">
    <location>
        <begin position="130"/>
        <end position="242"/>
    </location>
</feature>
<dbReference type="InterPro" id="IPR002429">
    <property type="entry name" value="CcO_II-like_C"/>
</dbReference>
<evidence type="ECO:0000256" key="13">
    <source>
        <dbReference type="ARBA" id="ARBA00023139"/>
    </source>
</evidence>
<dbReference type="SUPFAM" id="SSF49503">
    <property type="entry name" value="Cupredoxins"/>
    <property type="match status" value="1"/>
</dbReference>
<evidence type="ECO:0000313" key="20">
    <source>
        <dbReference type="Proteomes" id="UP000776983"/>
    </source>
</evidence>
<dbReference type="InterPro" id="IPR036257">
    <property type="entry name" value="Cyt_c_oxidase_su2_TM_sf"/>
</dbReference>
<evidence type="ECO:0000259" key="18">
    <source>
        <dbReference type="PROSITE" id="PS50999"/>
    </source>
</evidence>
<dbReference type="PANTHER" id="PTHR22888">
    <property type="entry name" value="CYTOCHROME C OXIDASE, SUBUNIT II"/>
    <property type="match status" value="1"/>
</dbReference>
<dbReference type="PROSITE" id="PS51257">
    <property type="entry name" value="PROKAR_LIPOPROTEIN"/>
    <property type="match status" value="1"/>
</dbReference>
<keyword evidence="10 16" id="KW-1133">Transmembrane helix</keyword>
<comment type="subcellular location">
    <subcellularLocation>
        <location evidence="2">Cell membrane</location>
        <topology evidence="2">Multi-pass membrane protein</topology>
    </subcellularLocation>
    <subcellularLocation>
        <location evidence="1">Periplasm</location>
    </subcellularLocation>
</comment>